<gene>
    <name evidence="2" type="ORF">EOT10_29715</name>
</gene>
<accession>A0A437PA53</accession>
<proteinExistence type="predicted"/>
<feature type="transmembrane region" description="Helical" evidence="1">
    <location>
        <begin position="64"/>
        <end position="84"/>
    </location>
</feature>
<organism evidence="2 3">
    <name type="scientific">Streptomyces antnestii</name>
    <dbReference type="NCBI Taxonomy" id="2494256"/>
    <lineage>
        <taxon>Bacteria</taxon>
        <taxon>Bacillati</taxon>
        <taxon>Actinomycetota</taxon>
        <taxon>Actinomycetes</taxon>
        <taxon>Kitasatosporales</taxon>
        <taxon>Streptomycetaceae</taxon>
        <taxon>Streptomyces</taxon>
    </lineage>
</organism>
<evidence type="ECO:0000256" key="1">
    <source>
        <dbReference type="SAM" id="Phobius"/>
    </source>
</evidence>
<comment type="caution">
    <text evidence="2">The sequence shown here is derived from an EMBL/GenBank/DDBJ whole genome shotgun (WGS) entry which is preliminary data.</text>
</comment>
<dbReference type="AlphaFoldDB" id="A0A437PA53"/>
<keyword evidence="1" id="KW-0472">Membrane</keyword>
<reference evidence="2 3" key="1">
    <citation type="submission" date="2019-01" db="EMBL/GenBank/DDBJ databases">
        <title>Genome sequences of Streptomyces and Rhizobium isolates collected from root and soil.</title>
        <authorList>
            <person name="Chhettri S."/>
            <person name="Sevigny J.L."/>
            <person name="Sen A."/>
            <person name="Ennis N."/>
            <person name="Tisa L."/>
        </authorList>
    </citation>
    <scope>NUCLEOTIDE SEQUENCE [LARGE SCALE GENOMIC DNA]</scope>
    <source>
        <strain evidence="2 3">San01</strain>
    </source>
</reference>
<name>A0A437PA53_9ACTN</name>
<keyword evidence="1" id="KW-0812">Transmembrane</keyword>
<dbReference type="Proteomes" id="UP000283128">
    <property type="component" value="Unassembled WGS sequence"/>
</dbReference>
<dbReference type="EMBL" id="RZYA01000018">
    <property type="protein sequence ID" value="RVU19172.1"/>
    <property type="molecule type" value="Genomic_DNA"/>
</dbReference>
<dbReference type="RefSeq" id="WP_127831453.1">
    <property type="nucleotide sequence ID" value="NZ_RZYA01000018.1"/>
</dbReference>
<keyword evidence="3" id="KW-1185">Reference proteome</keyword>
<evidence type="ECO:0000313" key="2">
    <source>
        <dbReference type="EMBL" id="RVU19172.1"/>
    </source>
</evidence>
<protein>
    <recommendedName>
        <fullName evidence="4">YcxB family protein</fullName>
    </recommendedName>
</protein>
<feature type="transmembrane region" description="Helical" evidence="1">
    <location>
        <begin position="32"/>
        <end position="52"/>
    </location>
</feature>
<evidence type="ECO:0000313" key="3">
    <source>
        <dbReference type="Proteomes" id="UP000283128"/>
    </source>
</evidence>
<dbReference type="OrthoDB" id="4327547at2"/>
<keyword evidence="1" id="KW-1133">Transmembrane helix</keyword>
<sequence>MTEGAVVLEYVAGFAEIHEANRARMTRTRAGTGFRLGCALPFAAVALALVLLKSAGVGHPSSSSSWLMVVLPVALVCLPALLAVPMARQAARQGPVRVLLAAGGISVTTGRDGEFHSPWGDFGGYRETRNGFALLSPDPLGPCVLVLPKRAAADPDDLTRLRDTLATHLTRT</sequence>
<evidence type="ECO:0008006" key="4">
    <source>
        <dbReference type="Google" id="ProtNLM"/>
    </source>
</evidence>